<dbReference type="Pfam" id="PF13607">
    <property type="entry name" value="Succ_CoA_lig"/>
    <property type="match status" value="1"/>
</dbReference>
<protein>
    <submittedName>
        <fullName evidence="3">Acyl-CoA synthetase (NDP forming)</fullName>
    </submittedName>
</protein>
<dbReference type="InterPro" id="IPR011761">
    <property type="entry name" value="ATP-grasp"/>
</dbReference>
<dbReference type="EMBL" id="JAVDWE010000002">
    <property type="protein sequence ID" value="MDR7093202.1"/>
    <property type="molecule type" value="Genomic_DNA"/>
</dbReference>
<dbReference type="PANTHER" id="PTHR42793">
    <property type="entry name" value="COA BINDING DOMAIN CONTAINING PROTEIN"/>
    <property type="match status" value="1"/>
</dbReference>
<evidence type="ECO:0000259" key="2">
    <source>
        <dbReference type="PROSITE" id="PS50975"/>
    </source>
</evidence>
<evidence type="ECO:0000256" key="1">
    <source>
        <dbReference type="PROSITE-ProRule" id="PRU00409"/>
    </source>
</evidence>
<keyword evidence="4" id="KW-1185">Reference proteome</keyword>
<reference evidence="3 4" key="1">
    <citation type="submission" date="2023-07" db="EMBL/GenBank/DDBJ databases">
        <title>Sorghum-associated microbial communities from plants grown in Nebraska, USA.</title>
        <authorList>
            <person name="Schachtman D."/>
        </authorList>
    </citation>
    <scope>NUCLEOTIDE SEQUENCE [LARGE SCALE GENOMIC DNA]</scope>
    <source>
        <strain evidence="3 4">BE240</strain>
    </source>
</reference>
<dbReference type="Pfam" id="PF19045">
    <property type="entry name" value="Ligase_CoA_2"/>
    <property type="match status" value="1"/>
</dbReference>
<dbReference type="Gene3D" id="3.30.1490.20">
    <property type="entry name" value="ATP-grasp fold, A domain"/>
    <property type="match status" value="1"/>
</dbReference>
<accession>A0ABU1V727</accession>
<keyword evidence="1" id="KW-0067">ATP-binding</keyword>
<dbReference type="InterPro" id="IPR043938">
    <property type="entry name" value="Ligase_CoA_dom"/>
</dbReference>
<dbReference type="PANTHER" id="PTHR42793:SF4">
    <property type="entry name" value="BLL6376 PROTEIN"/>
    <property type="match status" value="1"/>
</dbReference>
<dbReference type="Proteomes" id="UP001265550">
    <property type="component" value="Unassembled WGS sequence"/>
</dbReference>
<dbReference type="InterPro" id="IPR032875">
    <property type="entry name" value="Succ_CoA_lig_flav_dom"/>
</dbReference>
<evidence type="ECO:0000313" key="4">
    <source>
        <dbReference type="Proteomes" id="UP001265550"/>
    </source>
</evidence>
<dbReference type="PROSITE" id="PS50975">
    <property type="entry name" value="ATP_GRASP"/>
    <property type="match status" value="1"/>
</dbReference>
<feature type="domain" description="ATP-grasp" evidence="2">
    <location>
        <begin position="504"/>
        <end position="540"/>
    </location>
</feature>
<gene>
    <name evidence="3" type="ORF">J2X09_000934</name>
</gene>
<dbReference type="InterPro" id="IPR013815">
    <property type="entry name" value="ATP_grasp_subdomain_1"/>
</dbReference>
<dbReference type="SUPFAM" id="SSF52210">
    <property type="entry name" value="Succinyl-CoA synthetase domains"/>
    <property type="match status" value="2"/>
</dbReference>
<dbReference type="InterPro" id="IPR003781">
    <property type="entry name" value="CoA-bd"/>
</dbReference>
<dbReference type="InterPro" id="IPR036291">
    <property type="entry name" value="NAD(P)-bd_dom_sf"/>
</dbReference>
<keyword evidence="1" id="KW-0547">Nucleotide-binding</keyword>
<dbReference type="Pfam" id="PF13380">
    <property type="entry name" value="CoA_binding_2"/>
    <property type="match status" value="1"/>
</dbReference>
<evidence type="ECO:0000313" key="3">
    <source>
        <dbReference type="EMBL" id="MDR7093202.1"/>
    </source>
</evidence>
<organism evidence="3 4">
    <name type="scientific">Hydrogenophaga laconesensis</name>
    <dbReference type="NCBI Taxonomy" id="1805971"/>
    <lineage>
        <taxon>Bacteria</taxon>
        <taxon>Pseudomonadati</taxon>
        <taxon>Pseudomonadota</taxon>
        <taxon>Betaproteobacteria</taxon>
        <taxon>Burkholderiales</taxon>
        <taxon>Comamonadaceae</taxon>
        <taxon>Hydrogenophaga</taxon>
    </lineage>
</organism>
<dbReference type="SUPFAM" id="SSF51735">
    <property type="entry name" value="NAD(P)-binding Rossmann-fold domains"/>
    <property type="match status" value="1"/>
</dbReference>
<sequence length="732" mass="76283">MTSSASVEAARLQPLVDPRSIAIYGASADLTRLGGMPVALLTERGFQGAIYPINPKYTEIAGLRCYPDIASLPAPADVIVIAVAAPEVVGVMRQAAARGIRAAVVFAAGFAEAGDSEGLALQAELVEVARELGMAVAGPNCMGFGNLDSHAYSTFTAIFRTVEPPAAPRDTGLVTQSGSICSAIYAAGRQLGVRFNVVINTGNEACVEFSEYLEYLADRPGTETLVGYIEGLRDGARFERVATRLRDEGRLLTLLKAGETDKGALAAASHTAALAGSGAVYRAMFERLCVVPAHDILHAADMAYLGRFRGRASGPRVAVLTISGAIGALLADAFTQSGIELPELSAPVREALREGIPRFGMVHNPVDFTGNIVNRHQFASQALRALFASGEVDFAVIYAPGFLIDRMAEGLAAVSSASGRLVAAISTGKVTTREALETAGVPVFDDTTRAVRALASLAHWHENRRRHAGTTRTGKPADAPAVARELVRETRLDGERAIDEHRAKHVLAAFGVPVAQERVAVSAGAAVEAARAIGYPVALKVLSADIAHKSEAGGVCLNLGDDAAVQAACAAVLSSVAERQPRARVAGVLVQKQEAPGTELLVGVVRDSVFGLVMTLGLGGVWAELFGDVVHAPLPVREDGVVTLLRRLKGWPLLDGFRGADPVDLAALTRAIACISDAACALADDVDELEINPLIARADGVVAVDALLRLTGEVAAGNAAPGMHETAQGQPA</sequence>
<name>A0ABU1V727_9BURK</name>
<dbReference type="InterPro" id="IPR016102">
    <property type="entry name" value="Succinyl-CoA_synth-like"/>
</dbReference>
<dbReference type="Pfam" id="PF13549">
    <property type="entry name" value="ATP-grasp_5"/>
    <property type="match status" value="1"/>
</dbReference>
<dbReference type="SUPFAM" id="SSF56059">
    <property type="entry name" value="Glutathione synthetase ATP-binding domain-like"/>
    <property type="match status" value="1"/>
</dbReference>
<proteinExistence type="predicted"/>
<dbReference type="Gene3D" id="3.30.470.20">
    <property type="entry name" value="ATP-grasp fold, B domain"/>
    <property type="match status" value="1"/>
</dbReference>
<dbReference type="SMART" id="SM00881">
    <property type="entry name" value="CoA_binding"/>
    <property type="match status" value="1"/>
</dbReference>
<comment type="caution">
    <text evidence="3">The sequence shown here is derived from an EMBL/GenBank/DDBJ whole genome shotgun (WGS) entry which is preliminary data.</text>
</comment>
<dbReference type="RefSeq" id="WP_204732914.1">
    <property type="nucleotide sequence ID" value="NZ_JAVDWE010000002.1"/>
</dbReference>
<dbReference type="Gene3D" id="3.40.50.261">
    <property type="entry name" value="Succinyl-CoA synthetase domains"/>
    <property type="match status" value="2"/>
</dbReference>
<dbReference type="Gene3D" id="3.40.50.720">
    <property type="entry name" value="NAD(P)-binding Rossmann-like Domain"/>
    <property type="match status" value="1"/>
</dbReference>